<protein>
    <recommendedName>
        <fullName evidence="5">NHR domain-containing protein</fullName>
    </recommendedName>
</protein>
<proteinExistence type="predicted"/>
<keyword evidence="3" id="KW-0863">Zinc-finger</keyword>
<evidence type="ECO:0000313" key="7">
    <source>
        <dbReference type="Proteomes" id="UP000678393"/>
    </source>
</evidence>
<dbReference type="FunFam" id="2.60.120.920:FF:000005">
    <property type="entry name" value="Putative E3 ubiquitin-protein ligase NEURL1B"/>
    <property type="match status" value="1"/>
</dbReference>
<evidence type="ECO:0000256" key="2">
    <source>
        <dbReference type="ARBA" id="ARBA00022737"/>
    </source>
</evidence>
<keyword evidence="4" id="KW-0862">Zinc</keyword>
<evidence type="ECO:0000313" key="6">
    <source>
        <dbReference type="EMBL" id="CAG5127519.1"/>
    </source>
</evidence>
<dbReference type="Pfam" id="PF07177">
    <property type="entry name" value="Neuralized"/>
    <property type="match status" value="1"/>
</dbReference>
<dbReference type="Proteomes" id="UP000678393">
    <property type="component" value="Unassembled WGS sequence"/>
</dbReference>
<dbReference type="InterPro" id="IPR006573">
    <property type="entry name" value="NHR_dom"/>
</dbReference>
<comment type="caution">
    <text evidence="6">The sequence shown here is derived from an EMBL/GenBank/DDBJ whole genome shotgun (WGS) entry which is preliminary data.</text>
</comment>
<dbReference type="GO" id="GO:0008270">
    <property type="term" value="F:zinc ion binding"/>
    <property type="evidence" value="ECO:0007669"/>
    <property type="project" value="UniProtKB-KW"/>
</dbReference>
<organism evidence="6 7">
    <name type="scientific">Candidula unifasciata</name>
    <dbReference type="NCBI Taxonomy" id="100452"/>
    <lineage>
        <taxon>Eukaryota</taxon>
        <taxon>Metazoa</taxon>
        <taxon>Spiralia</taxon>
        <taxon>Lophotrochozoa</taxon>
        <taxon>Mollusca</taxon>
        <taxon>Gastropoda</taxon>
        <taxon>Heterobranchia</taxon>
        <taxon>Euthyneura</taxon>
        <taxon>Panpulmonata</taxon>
        <taxon>Eupulmonata</taxon>
        <taxon>Stylommatophora</taxon>
        <taxon>Helicina</taxon>
        <taxon>Helicoidea</taxon>
        <taxon>Geomitridae</taxon>
        <taxon>Candidula</taxon>
    </lineage>
</organism>
<keyword evidence="7" id="KW-1185">Reference proteome</keyword>
<name>A0A8S3ZE49_9EUPU</name>
<sequence>MQFHLTHGSAIQLTKNRTIATRSVDTFCNGIVFSDQPIKLGQKICVELASVAIWSSAVRIGVTAVDPAGVDSDQLPKFSYPALTQTEGYWVRVVNENLITERCRLTLCLTFHGQLQLLINGIHKGALLLGLATHQNLWLLLDLYGSTNSAKFVQP</sequence>
<dbReference type="AlphaFoldDB" id="A0A8S3ZE49"/>
<dbReference type="InterPro" id="IPR043136">
    <property type="entry name" value="B30.2/SPRY_sf"/>
</dbReference>
<dbReference type="SMART" id="SM00588">
    <property type="entry name" value="NEUZ"/>
    <property type="match status" value="1"/>
</dbReference>
<dbReference type="PANTHER" id="PTHR12429">
    <property type="entry name" value="NEURALIZED"/>
    <property type="match status" value="1"/>
</dbReference>
<keyword evidence="1" id="KW-0479">Metal-binding</keyword>
<dbReference type="PROSITE" id="PS51065">
    <property type="entry name" value="NHR"/>
    <property type="match status" value="1"/>
</dbReference>
<dbReference type="Gene3D" id="2.60.120.920">
    <property type="match status" value="1"/>
</dbReference>
<evidence type="ECO:0000256" key="4">
    <source>
        <dbReference type="ARBA" id="ARBA00022833"/>
    </source>
</evidence>
<reference evidence="6" key="1">
    <citation type="submission" date="2021-04" db="EMBL/GenBank/DDBJ databases">
        <authorList>
            <consortium name="Molecular Ecology Group"/>
        </authorList>
    </citation>
    <scope>NUCLEOTIDE SEQUENCE</scope>
</reference>
<feature type="non-terminal residue" evidence="6">
    <location>
        <position position="155"/>
    </location>
</feature>
<dbReference type="OrthoDB" id="6078042at2759"/>
<evidence type="ECO:0000256" key="3">
    <source>
        <dbReference type="ARBA" id="ARBA00022771"/>
    </source>
</evidence>
<gene>
    <name evidence="6" type="ORF">CUNI_LOCUS13077</name>
</gene>
<dbReference type="EMBL" id="CAJHNH020002711">
    <property type="protein sequence ID" value="CAG5127519.1"/>
    <property type="molecule type" value="Genomic_DNA"/>
</dbReference>
<evidence type="ECO:0000259" key="5">
    <source>
        <dbReference type="PROSITE" id="PS51065"/>
    </source>
</evidence>
<evidence type="ECO:0000256" key="1">
    <source>
        <dbReference type="ARBA" id="ARBA00022723"/>
    </source>
</evidence>
<dbReference type="PANTHER" id="PTHR12429:SF6">
    <property type="entry name" value="PROTEIN NEURALIZED"/>
    <property type="match status" value="1"/>
</dbReference>
<feature type="domain" description="NHR" evidence="5">
    <location>
        <begin position="1"/>
        <end position="155"/>
    </location>
</feature>
<keyword evidence="2" id="KW-0677">Repeat</keyword>
<dbReference type="GO" id="GO:0061630">
    <property type="term" value="F:ubiquitin protein ligase activity"/>
    <property type="evidence" value="ECO:0007669"/>
    <property type="project" value="TreeGrafter"/>
</dbReference>
<dbReference type="InterPro" id="IPR037962">
    <property type="entry name" value="Neuralized"/>
</dbReference>
<accession>A0A8S3ZE49</accession>